<dbReference type="Gene3D" id="3.40.50.960">
    <property type="entry name" value="Lumazine/riboflavin synthase"/>
    <property type="match status" value="1"/>
</dbReference>
<comment type="subunit">
    <text evidence="7">Forms an icosahedral capsid composed of 60 subunits, arranged as a dodecamer of pentamers.</text>
</comment>
<feature type="binding site" evidence="7">
    <location>
        <position position="112"/>
    </location>
    <ligand>
        <name>(2S)-2-hydroxy-3-oxobutyl phosphate</name>
        <dbReference type="ChEBI" id="CHEBI:58830"/>
    </ligand>
</feature>
<comment type="pathway">
    <text evidence="1 7">Cofactor biosynthesis; riboflavin biosynthesis; riboflavin from 2-hydroxy-3-oxobutyl phosphate and 5-amino-6-(D-ribitylamino)uracil: step 1/2.</text>
</comment>
<gene>
    <name evidence="7 8" type="primary">ribH</name>
    <name evidence="8" type="ORF">ACFODZ_05670</name>
</gene>
<dbReference type="RefSeq" id="WP_077411473.1">
    <property type="nucleotide sequence ID" value="NZ_JBHRTS010000003.1"/>
</dbReference>
<dbReference type="Pfam" id="PF00885">
    <property type="entry name" value="DMRL_synthase"/>
    <property type="match status" value="1"/>
</dbReference>
<comment type="catalytic activity">
    <reaction evidence="6 7">
        <text>(2S)-2-hydroxy-3-oxobutyl phosphate + 5-amino-6-(D-ribitylamino)uracil = 6,7-dimethyl-8-(1-D-ribityl)lumazine + phosphate + 2 H2O + H(+)</text>
        <dbReference type="Rhea" id="RHEA:26152"/>
        <dbReference type="ChEBI" id="CHEBI:15377"/>
        <dbReference type="ChEBI" id="CHEBI:15378"/>
        <dbReference type="ChEBI" id="CHEBI:15934"/>
        <dbReference type="ChEBI" id="CHEBI:43474"/>
        <dbReference type="ChEBI" id="CHEBI:58201"/>
        <dbReference type="ChEBI" id="CHEBI:58830"/>
        <dbReference type="EC" id="2.5.1.78"/>
    </reaction>
</comment>
<feature type="binding site" evidence="7">
    <location>
        <position position="10"/>
    </location>
    <ligand>
        <name>5-amino-6-(D-ribitylamino)uracil</name>
        <dbReference type="ChEBI" id="CHEBI:15934"/>
    </ligand>
</feature>
<name>A0ABV7JAN2_9GAMM</name>
<dbReference type="PANTHER" id="PTHR21058">
    <property type="entry name" value="6,7-DIMETHYL-8-RIBITYLLUMAZINE SYNTHASE DMRL SYNTHASE LUMAZINE SYNTHASE"/>
    <property type="match status" value="1"/>
</dbReference>
<keyword evidence="5 7" id="KW-0808">Transferase</keyword>
<dbReference type="InterPro" id="IPR034964">
    <property type="entry name" value="LS"/>
</dbReference>
<dbReference type="HAMAP" id="MF_00178">
    <property type="entry name" value="Lumazine_synth"/>
    <property type="match status" value="1"/>
</dbReference>
<keyword evidence="9" id="KW-1185">Reference proteome</keyword>
<dbReference type="EMBL" id="JBHRTS010000003">
    <property type="protein sequence ID" value="MFC3193721.1"/>
    <property type="molecule type" value="Genomic_DNA"/>
</dbReference>
<evidence type="ECO:0000256" key="2">
    <source>
        <dbReference type="ARBA" id="ARBA00007424"/>
    </source>
</evidence>
<dbReference type="CDD" id="cd09209">
    <property type="entry name" value="Lumazine_synthase-I"/>
    <property type="match status" value="1"/>
</dbReference>
<sequence>MKVAIITAPFYRHINDGLFQGATIYLNRENIEFERFDVPGALEVPLACQMLAETGEYDGIVALGAVIRGETAHFDHVCEQSARGIMDVSLQHKLPIGNGIITVENEKQALARSSVDESLGKENKGKEAAQAAVALIRLRKELQK</sequence>
<evidence type="ECO:0000256" key="5">
    <source>
        <dbReference type="ARBA" id="ARBA00022679"/>
    </source>
</evidence>
<comment type="function">
    <text evidence="7">Catalyzes the formation of 6,7-dimethyl-8-ribityllumazine by condensation of 5-amino-6-(D-ribitylamino)uracil with 3,4-dihydroxy-2-butanone 4-phosphate. This is the penultimate step in the biosynthesis of riboflavin.</text>
</comment>
<evidence type="ECO:0000256" key="1">
    <source>
        <dbReference type="ARBA" id="ARBA00004917"/>
    </source>
</evidence>
<protein>
    <recommendedName>
        <fullName evidence="3 7">6,7-dimethyl-8-ribityllumazine synthase</fullName>
        <shortName evidence="7">DMRL synthase</shortName>
        <shortName evidence="7">LS</shortName>
        <shortName evidence="7">Lumazine synthase</shortName>
        <ecNumber evidence="3 7">2.5.1.78</ecNumber>
    </recommendedName>
</protein>
<reference evidence="9" key="1">
    <citation type="journal article" date="2019" name="Int. J. Syst. Evol. Microbiol.">
        <title>The Global Catalogue of Microorganisms (GCM) 10K type strain sequencing project: providing services to taxonomists for standard genome sequencing and annotation.</title>
        <authorList>
            <consortium name="The Broad Institute Genomics Platform"/>
            <consortium name="The Broad Institute Genome Sequencing Center for Infectious Disease"/>
            <person name="Wu L."/>
            <person name="Ma J."/>
        </authorList>
    </citation>
    <scope>NUCLEOTIDE SEQUENCE [LARGE SCALE GENOMIC DNA]</scope>
    <source>
        <strain evidence="9">KCTC 42953</strain>
    </source>
</reference>
<feature type="binding site" evidence="7">
    <location>
        <position position="98"/>
    </location>
    <ligand>
        <name>5-amino-6-(D-ribitylamino)uracil</name>
        <dbReference type="ChEBI" id="CHEBI:15934"/>
    </ligand>
</feature>
<evidence type="ECO:0000313" key="8">
    <source>
        <dbReference type="EMBL" id="MFC3193721.1"/>
    </source>
</evidence>
<keyword evidence="4 7" id="KW-0686">Riboflavin biosynthesis</keyword>
<organism evidence="8 9">
    <name type="scientific">Marinicella sediminis</name>
    <dbReference type="NCBI Taxonomy" id="1792834"/>
    <lineage>
        <taxon>Bacteria</taxon>
        <taxon>Pseudomonadati</taxon>
        <taxon>Pseudomonadota</taxon>
        <taxon>Gammaproteobacteria</taxon>
        <taxon>Lysobacterales</taxon>
        <taxon>Marinicellaceae</taxon>
        <taxon>Marinicella</taxon>
    </lineage>
</organism>
<evidence type="ECO:0000256" key="6">
    <source>
        <dbReference type="ARBA" id="ARBA00048785"/>
    </source>
</evidence>
<dbReference type="EC" id="2.5.1.78" evidence="3 7"/>
<comment type="caution">
    <text evidence="8">The sequence shown here is derived from an EMBL/GenBank/DDBJ whole genome shotgun (WGS) entry which is preliminary data.</text>
</comment>
<evidence type="ECO:0000256" key="7">
    <source>
        <dbReference type="HAMAP-Rule" id="MF_00178"/>
    </source>
</evidence>
<evidence type="ECO:0000313" key="9">
    <source>
        <dbReference type="Proteomes" id="UP001595533"/>
    </source>
</evidence>
<dbReference type="InterPro" id="IPR002180">
    <property type="entry name" value="LS/RS"/>
</dbReference>
<dbReference type="PANTHER" id="PTHR21058:SF0">
    <property type="entry name" value="6,7-DIMETHYL-8-RIBITYLLUMAZINE SYNTHASE"/>
    <property type="match status" value="1"/>
</dbReference>
<dbReference type="NCBIfam" id="TIGR00114">
    <property type="entry name" value="lumazine-synth"/>
    <property type="match status" value="1"/>
</dbReference>
<dbReference type="InterPro" id="IPR036467">
    <property type="entry name" value="LS/RS_sf"/>
</dbReference>
<feature type="active site" description="Proton donor" evidence="7">
    <location>
        <position position="73"/>
    </location>
</feature>
<accession>A0ABV7JAN2</accession>
<evidence type="ECO:0000256" key="4">
    <source>
        <dbReference type="ARBA" id="ARBA00022619"/>
    </source>
</evidence>
<dbReference type="GO" id="GO:0000906">
    <property type="term" value="F:6,7-dimethyl-8-ribityllumazine synthase activity"/>
    <property type="evidence" value="ECO:0007669"/>
    <property type="project" value="UniProtKB-EC"/>
</dbReference>
<dbReference type="Proteomes" id="UP001595533">
    <property type="component" value="Unassembled WGS sequence"/>
</dbReference>
<proteinExistence type="inferred from homology"/>
<comment type="similarity">
    <text evidence="2 7">Belongs to the DMRL synthase family.</text>
</comment>
<feature type="binding site" evidence="7">
    <location>
        <begin position="65"/>
        <end position="67"/>
    </location>
    <ligand>
        <name>5-amino-6-(D-ribitylamino)uracil</name>
        <dbReference type="ChEBI" id="CHEBI:15934"/>
    </ligand>
</feature>
<feature type="binding site" evidence="7">
    <location>
        <begin position="41"/>
        <end position="43"/>
    </location>
    <ligand>
        <name>5-amino-6-(D-ribitylamino)uracil</name>
        <dbReference type="ChEBI" id="CHEBI:15934"/>
    </ligand>
</feature>
<feature type="binding site" evidence="7">
    <location>
        <begin position="70"/>
        <end position="71"/>
    </location>
    <ligand>
        <name>(2S)-2-hydroxy-3-oxobutyl phosphate</name>
        <dbReference type="ChEBI" id="CHEBI:58830"/>
    </ligand>
</feature>
<evidence type="ECO:0000256" key="3">
    <source>
        <dbReference type="ARBA" id="ARBA00012664"/>
    </source>
</evidence>
<dbReference type="SUPFAM" id="SSF52121">
    <property type="entry name" value="Lumazine synthase"/>
    <property type="match status" value="1"/>
</dbReference>